<dbReference type="AlphaFoldDB" id="A0A058ZJY0"/>
<accession>A0A058ZJY0</accession>
<evidence type="ECO:0000313" key="1">
    <source>
        <dbReference type="EMBL" id="KCV81858.1"/>
    </source>
</evidence>
<sequence length="268" mass="29098">MDAARLLAEIIAQKAPVSAAQYQSFTAFRFLIESGYVEEVGIVQSVHCDDCDQPHDADVVFELGEYGIYCPDLGFTVKARSELIAIRPNLVRLVENLADCLDCKRSKTIPIDGHTWRVGVVSCTSADVAVYFQPTLQDANDLRSLEAALAREAKARFGVIVTAYGELACPPFKTLHIEDCLSIDETTGRLEFEADLLTVAGAPVTQTGGRPSPYAITLPKLIGERRKTGMALPGTNEEARAIQAFLKSARSNEPLPSLSTIKRAIAKA</sequence>
<gene>
    <name evidence="1" type="ORF">ATO10_10945</name>
</gene>
<dbReference type="STRING" id="1461693.ATO10_10945"/>
<dbReference type="Proteomes" id="UP000024836">
    <property type="component" value="Unassembled WGS sequence"/>
</dbReference>
<dbReference type="EMBL" id="AQQY01000006">
    <property type="protein sequence ID" value="KCV81858.1"/>
    <property type="molecule type" value="Genomic_DNA"/>
</dbReference>
<proteinExistence type="predicted"/>
<dbReference type="OrthoDB" id="7841282at2"/>
<comment type="caution">
    <text evidence="1">The sequence shown here is derived from an EMBL/GenBank/DDBJ whole genome shotgun (WGS) entry which is preliminary data.</text>
</comment>
<evidence type="ECO:0000313" key="2">
    <source>
        <dbReference type="Proteomes" id="UP000024836"/>
    </source>
</evidence>
<organism evidence="1 2">
    <name type="scientific">Actibacterium atlanticum</name>
    <dbReference type="NCBI Taxonomy" id="1461693"/>
    <lineage>
        <taxon>Bacteria</taxon>
        <taxon>Pseudomonadati</taxon>
        <taxon>Pseudomonadota</taxon>
        <taxon>Alphaproteobacteria</taxon>
        <taxon>Rhodobacterales</taxon>
        <taxon>Roseobacteraceae</taxon>
        <taxon>Actibacterium</taxon>
    </lineage>
</organism>
<protein>
    <submittedName>
        <fullName evidence="1">Uncharacterized protein</fullName>
    </submittedName>
</protein>
<reference evidence="1 2" key="1">
    <citation type="submission" date="2013-04" db="EMBL/GenBank/DDBJ databases">
        <title>Shimia sp. 22II-S11-Z10 Genome Sequencing.</title>
        <authorList>
            <person name="Lai Q."/>
            <person name="Li G."/>
            <person name="Shao Z."/>
        </authorList>
    </citation>
    <scope>NUCLEOTIDE SEQUENCE [LARGE SCALE GENOMIC DNA]</scope>
    <source>
        <strain evidence="2">22II-S11-Z10</strain>
    </source>
</reference>
<name>A0A058ZJY0_9RHOB</name>
<keyword evidence="2" id="KW-1185">Reference proteome</keyword>
<dbReference type="RefSeq" id="WP_035251380.1">
    <property type="nucleotide sequence ID" value="NZ_AQQY01000006.1"/>
</dbReference>